<name>A0A2K3UVF3_9DEIO</name>
<protein>
    <submittedName>
        <fullName evidence="1">Uncharacterized protein</fullName>
    </submittedName>
</protein>
<organism evidence="1 2">
    <name type="scientific">Deinococcus koreensis</name>
    <dbReference type="NCBI Taxonomy" id="2054903"/>
    <lineage>
        <taxon>Bacteria</taxon>
        <taxon>Thermotogati</taxon>
        <taxon>Deinococcota</taxon>
        <taxon>Deinococci</taxon>
        <taxon>Deinococcales</taxon>
        <taxon>Deinococcaceae</taxon>
        <taxon>Deinococcus</taxon>
    </lineage>
</organism>
<dbReference type="EMBL" id="PPPD01000001">
    <property type="protein sequence ID" value="PNY80515.1"/>
    <property type="molecule type" value="Genomic_DNA"/>
</dbReference>
<dbReference type="AlphaFoldDB" id="A0A2K3UVF3"/>
<sequence>MTFLRHQAAWLLLGLLLSGVWWLMTHTGGAAPAPSTPATTSAALSLSTPARLTLNSGEVVGGVISGAQALCPSWNAQLAAGDLTITLPDGRSLRGGDVRAIDAAPATLGGLAELVNTTACGDTLTLHTP</sequence>
<dbReference type="OrthoDB" id="9946600at2"/>
<dbReference type="Proteomes" id="UP000236379">
    <property type="component" value="Unassembled WGS sequence"/>
</dbReference>
<evidence type="ECO:0000313" key="1">
    <source>
        <dbReference type="EMBL" id="PNY80515.1"/>
    </source>
</evidence>
<reference evidence="1 2" key="1">
    <citation type="submission" date="2018-01" db="EMBL/GenBank/DDBJ databases">
        <title>Deinococcus koreensis sp. nov., a radiation-resistant bacterium isolated from river water.</title>
        <authorList>
            <person name="Choi A."/>
        </authorList>
    </citation>
    <scope>NUCLEOTIDE SEQUENCE [LARGE SCALE GENOMIC DNA]</scope>
    <source>
        <strain evidence="1 2">SJW1-2</strain>
    </source>
</reference>
<keyword evidence="2" id="KW-1185">Reference proteome</keyword>
<dbReference type="RefSeq" id="WP_103310288.1">
    <property type="nucleotide sequence ID" value="NZ_PPPD01000001.1"/>
</dbReference>
<evidence type="ECO:0000313" key="2">
    <source>
        <dbReference type="Proteomes" id="UP000236379"/>
    </source>
</evidence>
<gene>
    <name evidence="1" type="ORF">CVO96_03285</name>
</gene>
<proteinExistence type="predicted"/>
<comment type="caution">
    <text evidence="1">The sequence shown here is derived from an EMBL/GenBank/DDBJ whole genome shotgun (WGS) entry which is preliminary data.</text>
</comment>
<accession>A0A2K3UVF3</accession>